<name>A0A512JNV5_9HYPH</name>
<gene>
    <name evidence="1" type="ORF">MGN01_34670</name>
</gene>
<keyword evidence="2" id="KW-1185">Reference proteome</keyword>
<dbReference type="EMBL" id="BJZV01000021">
    <property type="protein sequence ID" value="GEP11622.1"/>
    <property type="molecule type" value="Genomic_DNA"/>
</dbReference>
<sequence>MGQPHHHDLDGSVSDKLIALIEDVRKAPRCDHQKWALDRLMEIEHEAVDTDEPLGVRLLIQATRETLGWREAFLRTSERIPVVGEKSADRLHAPRRQR</sequence>
<accession>A0A512JNV5</accession>
<evidence type="ECO:0000313" key="2">
    <source>
        <dbReference type="Proteomes" id="UP000321750"/>
    </source>
</evidence>
<comment type="caution">
    <text evidence="1">The sequence shown here is derived from an EMBL/GenBank/DDBJ whole genome shotgun (WGS) entry which is preliminary data.</text>
</comment>
<organism evidence="1 2">
    <name type="scientific">Methylobacterium gnaphalii</name>
    <dbReference type="NCBI Taxonomy" id="1010610"/>
    <lineage>
        <taxon>Bacteria</taxon>
        <taxon>Pseudomonadati</taxon>
        <taxon>Pseudomonadota</taxon>
        <taxon>Alphaproteobacteria</taxon>
        <taxon>Hyphomicrobiales</taxon>
        <taxon>Methylobacteriaceae</taxon>
        <taxon>Methylobacterium</taxon>
    </lineage>
</organism>
<dbReference type="AlphaFoldDB" id="A0A512JNV5"/>
<proteinExistence type="predicted"/>
<evidence type="ECO:0000313" key="1">
    <source>
        <dbReference type="EMBL" id="GEP11622.1"/>
    </source>
</evidence>
<dbReference type="Proteomes" id="UP000321750">
    <property type="component" value="Unassembled WGS sequence"/>
</dbReference>
<reference evidence="1 2" key="1">
    <citation type="submission" date="2019-07" db="EMBL/GenBank/DDBJ databases">
        <title>Whole genome shotgun sequence of Methylobacterium gnaphalii NBRC 107716.</title>
        <authorList>
            <person name="Hosoyama A."/>
            <person name="Uohara A."/>
            <person name="Ohji S."/>
            <person name="Ichikawa N."/>
        </authorList>
    </citation>
    <scope>NUCLEOTIDE SEQUENCE [LARGE SCALE GENOMIC DNA]</scope>
    <source>
        <strain evidence="1 2">NBRC 107716</strain>
    </source>
</reference>
<protein>
    <submittedName>
        <fullName evidence="1">Uncharacterized protein</fullName>
    </submittedName>
</protein>